<gene>
    <name evidence="7" type="ORF">HYG82_12955</name>
</gene>
<organism evidence="7 8">
    <name type="scientific">Natrinema halophilum</name>
    <dbReference type="NCBI Taxonomy" id="1699371"/>
    <lineage>
        <taxon>Archaea</taxon>
        <taxon>Methanobacteriati</taxon>
        <taxon>Methanobacteriota</taxon>
        <taxon>Stenosarchaea group</taxon>
        <taxon>Halobacteria</taxon>
        <taxon>Halobacteriales</taxon>
        <taxon>Natrialbaceae</taxon>
        <taxon>Natrinema</taxon>
    </lineage>
</organism>
<dbReference type="RefSeq" id="WP_179261514.1">
    <property type="nucleotide sequence ID" value="NZ_CP058601.1"/>
</dbReference>
<sequence length="165" mass="17563">MGLPFAEVCVPASRRLSSVPSETRFATPWVLGSIGLAIIAIVGTSALFSLPLVGRFAGFVGFAVLFLASTVVFLPLYYVPLRSVTTPSAALPKALVTAFGWPLVHTGPLLHYYTANASRYAIYGVLSGFSIILTSLYLAAVLLMVGIAVNATLEDERRVTNLRAD</sequence>
<keyword evidence="8" id="KW-1185">Reference proteome</keyword>
<protein>
    <submittedName>
        <fullName evidence="7">YihY/virulence factor BrkB family protein</fullName>
    </submittedName>
</protein>
<name>A0A7D5GIG8_9EURY</name>
<evidence type="ECO:0000313" key="8">
    <source>
        <dbReference type="Proteomes" id="UP000509241"/>
    </source>
</evidence>
<dbReference type="OrthoDB" id="202693at2157"/>
<reference evidence="7 8" key="1">
    <citation type="submission" date="2020-07" db="EMBL/GenBank/DDBJ databases">
        <authorList>
            <person name="Cui H."/>
        </authorList>
    </citation>
    <scope>NUCLEOTIDE SEQUENCE [LARGE SCALE GENOMIC DNA]</scope>
    <source>
        <strain evidence="7 8">YPL8</strain>
    </source>
</reference>
<evidence type="ECO:0000313" key="7">
    <source>
        <dbReference type="EMBL" id="QLG49707.1"/>
    </source>
</evidence>
<keyword evidence="2" id="KW-1003">Cell membrane</keyword>
<dbReference type="EMBL" id="CP058601">
    <property type="protein sequence ID" value="QLG49707.1"/>
    <property type="molecule type" value="Genomic_DNA"/>
</dbReference>
<evidence type="ECO:0000256" key="3">
    <source>
        <dbReference type="ARBA" id="ARBA00022692"/>
    </source>
</evidence>
<evidence type="ECO:0000256" key="1">
    <source>
        <dbReference type="ARBA" id="ARBA00004651"/>
    </source>
</evidence>
<keyword evidence="3 6" id="KW-0812">Transmembrane</keyword>
<dbReference type="AlphaFoldDB" id="A0A7D5GIG8"/>
<evidence type="ECO:0000256" key="5">
    <source>
        <dbReference type="ARBA" id="ARBA00023136"/>
    </source>
</evidence>
<evidence type="ECO:0000256" key="2">
    <source>
        <dbReference type="ARBA" id="ARBA00022475"/>
    </source>
</evidence>
<proteinExistence type="predicted"/>
<dbReference type="GO" id="GO:0005886">
    <property type="term" value="C:plasma membrane"/>
    <property type="evidence" value="ECO:0007669"/>
    <property type="project" value="UniProtKB-SubCell"/>
</dbReference>
<evidence type="ECO:0000256" key="4">
    <source>
        <dbReference type="ARBA" id="ARBA00022989"/>
    </source>
</evidence>
<feature type="transmembrane region" description="Helical" evidence="6">
    <location>
        <begin position="56"/>
        <end position="78"/>
    </location>
</feature>
<dbReference type="Pfam" id="PF03631">
    <property type="entry name" value="Virul_fac_BrkB"/>
    <property type="match status" value="1"/>
</dbReference>
<feature type="transmembrane region" description="Helical" evidence="6">
    <location>
        <begin position="120"/>
        <end position="153"/>
    </location>
</feature>
<evidence type="ECO:0000256" key="6">
    <source>
        <dbReference type="SAM" id="Phobius"/>
    </source>
</evidence>
<keyword evidence="4 6" id="KW-1133">Transmembrane helix</keyword>
<accession>A0A7D5GIG8</accession>
<dbReference type="InterPro" id="IPR017039">
    <property type="entry name" value="Virul_fac_BrkB"/>
</dbReference>
<dbReference type="Proteomes" id="UP000509241">
    <property type="component" value="Chromosome"/>
</dbReference>
<feature type="transmembrane region" description="Helical" evidence="6">
    <location>
        <begin position="29"/>
        <end position="49"/>
    </location>
</feature>
<dbReference type="GeneID" id="56034216"/>
<comment type="subcellular location">
    <subcellularLocation>
        <location evidence="1">Cell membrane</location>
        <topology evidence="1">Multi-pass membrane protein</topology>
    </subcellularLocation>
</comment>
<dbReference type="KEGG" id="haly:HYG82_12955"/>
<keyword evidence="5 6" id="KW-0472">Membrane</keyword>